<proteinExistence type="inferred from homology"/>
<evidence type="ECO:0000256" key="1">
    <source>
        <dbReference type="ARBA" id="ARBA00009995"/>
    </source>
</evidence>
<comment type="similarity">
    <text evidence="1">Belongs to the UDP-glycosyltransferase family.</text>
</comment>
<sequence length="442" mass="50130">MGIHVPCTFASFPTLYQATWSRFSKWLDSSLSAENMSHSSPPHPTLPCSKKSSDKDVAASLHVALHIIPFPSKEVGLPEGIENLVAAKDRVTASKIHMGMCLLQQQIEQFLDECPPDCIVSDICLQEAIRRPDSPHLMAKSDYEPFVIPGLPDPITMMRSQLRASFSNQTDHTPKAIITPVRVILTLSSNRFTKFTELWRDAELRSYGVVLNNFYELDPVYTDLYKKLRGHKVFNIGPVRLIHRNSGEKAEKAHKAVIEEEECLAFLNSKTPSSVLYICFGSACIFPNNQLMEIACGLEASGHNFMWVVFGKDDEKDEERDKWLPKGFEERTKWRGMIIKGWALQLLILDHPSVLGIGVEVGKKHWSLWVWDDLEKEVVGRLNIEDTVRRVMDAGDPVGKMRREKARAWGKKAHEALEEGGFSHQNLTVLIQELKELREMRG</sequence>
<evidence type="ECO:0000256" key="2">
    <source>
        <dbReference type="ARBA" id="ARBA00022676"/>
    </source>
</evidence>
<evidence type="ECO:0000313" key="4">
    <source>
        <dbReference type="Proteomes" id="UP000836841"/>
    </source>
</evidence>
<dbReference type="AlphaFoldDB" id="A0AAU9T0T5"/>
<dbReference type="GO" id="GO:0035251">
    <property type="term" value="F:UDP-glucosyltransferase activity"/>
    <property type="evidence" value="ECO:0007669"/>
    <property type="project" value="UniProtKB-ARBA"/>
</dbReference>
<name>A0AAU9T0T5_THLAR</name>
<accession>A0AAU9T0T5</accession>
<dbReference type="Gene3D" id="3.40.50.2000">
    <property type="entry name" value="Glycogen Phosphorylase B"/>
    <property type="match status" value="4"/>
</dbReference>
<gene>
    <name evidence="3" type="ORF">TAV2_LOCUS22426</name>
</gene>
<keyword evidence="2" id="KW-0328">Glycosyltransferase</keyword>
<dbReference type="PANTHER" id="PTHR48047">
    <property type="entry name" value="GLYCOSYLTRANSFERASE"/>
    <property type="match status" value="1"/>
</dbReference>
<keyword evidence="4" id="KW-1185">Reference proteome</keyword>
<dbReference type="EMBL" id="CAJVSB020000875">
    <property type="protein sequence ID" value="CAH2075724.1"/>
    <property type="molecule type" value="Genomic_DNA"/>
</dbReference>
<dbReference type="Proteomes" id="UP000836841">
    <property type="component" value="Unassembled WGS sequence"/>
</dbReference>
<organism evidence="3 4">
    <name type="scientific">Thlaspi arvense</name>
    <name type="common">Field penny-cress</name>
    <dbReference type="NCBI Taxonomy" id="13288"/>
    <lineage>
        <taxon>Eukaryota</taxon>
        <taxon>Viridiplantae</taxon>
        <taxon>Streptophyta</taxon>
        <taxon>Embryophyta</taxon>
        <taxon>Tracheophyta</taxon>
        <taxon>Spermatophyta</taxon>
        <taxon>Magnoliopsida</taxon>
        <taxon>eudicotyledons</taxon>
        <taxon>Gunneridae</taxon>
        <taxon>Pentapetalae</taxon>
        <taxon>rosids</taxon>
        <taxon>malvids</taxon>
        <taxon>Brassicales</taxon>
        <taxon>Brassicaceae</taxon>
        <taxon>Thlaspideae</taxon>
        <taxon>Thlaspi</taxon>
    </lineage>
</organism>
<keyword evidence="2" id="KW-0808">Transferase</keyword>
<protein>
    <submittedName>
        <fullName evidence="3">Uncharacterized protein</fullName>
    </submittedName>
</protein>
<evidence type="ECO:0000313" key="3">
    <source>
        <dbReference type="EMBL" id="CAH2075724.1"/>
    </source>
</evidence>
<dbReference type="PANTHER" id="PTHR48047:SF45">
    <property type="entry name" value="SCOPOLETIN GLUCOSYLTRANSFERASE-LIKE"/>
    <property type="match status" value="1"/>
</dbReference>
<comment type="caution">
    <text evidence="3">The sequence shown here is derived from an EMBL/GenBank/DDBJ whole genome shotgun (WGS) entry which is preliminary data.</text>
</comment>
<dbReference type="SUPFAM" id="SSF53756">
    <property type="entry name" value="UDP-Glycosyltransferase/glycogen phosphorylase"/>
    <property type="match status" value="1"/>
</dbReference>
<reference evidence="3 4" key="1">
    <citation type="submission" date="2022-03" db="EMBL/GenBank/DDBJ databases">
        <authorList>
            <person name="Nunn A."/>
            <person name="Chopra R."/>
            <person name="Nunn A."/>
            <person name="Contreras Garrido A."/>
        </authorList>
    </citation>
    <scope>NUCLEOTIDE SEQUENCE [LARGE SCALE GENOMIC DNA]</scope>
</reference>